<keyword evidence="10 14" id="KW-0238">DNA-binding</keyword>
<protein>
    <recommendedName>
        <fullName evidence="4 14">Ferric uptake regulation protein</fullName>
    </recommendedName>
</protein>
<dbReference type="FunFam" id="1.10.10.10:FF:000007">
    <property type="entry name" value="Ferric uptake regulation protein"/>
    <property type="match status" value="1"/>
</dbReference>
<dbReference type="GO" id="GO:0045892">
    <property type="term" value="P:negative regulation of DNA-templated transcription"/>
    <property type="evidence" value="ECO:0007669"/>
    <property type="project" value="TreeGrafter"/>
</dbReference>
<comment type="subunit">
    <text evidence="3 14">Homodimer.</text>
</comment>
<feature type="binding site" evidence="13">
    <location>
        <position position="110"/>
    </location>
    <ligand>
        <name>Fe cation</name>
        <dbReference type="ChEBI" id="CHEBI:24875"/>
    </ligand>
</feature>
<evidence type="ECO:0000256" key="12">
    <source>
        <dbReference type="PIRSR" id="PIRSR602481-1"/>
    </source>
</evidence>
<dbReference type="AlphaFoldDB" id="A0A2S4HE54"/>
<dbReference type="GO" id="GO:0008270">
    <property type="term" value="F:zinc ion binding"/>
    <property type="evidence" value="ECO:0007669"/>
    <property type="project" value="TreeGrafter"/>
</dbReference>
<keyword evidence="6 14" id="KW-0678">Repressor</keyword>
<dbReference type="PANTHER" id="PTHR33202">
    <property type="entry name" value="ZINC UPTAKE REGULATION PROTEIN"/>
    <property type="match status" value="1"/>
</dbReference>
<feature type="binding site" evidence="13">
    <location>
        <position position="127"/>
    </location>
    <ligand>
        <name>Fe cation</name>
        <dbReference type="ChEBI" id="CHEBI:24875"/>
    </ligand>
</feature>
<dbReference type="GO" id="GO:1900705">
    <property type="term" value="P:negative regulation of siderophore biosynthetic process"/>
    <property type="evidence" value="ECO:0007669"/>
    <property type="project" value="TreeGrafter"/>
</dbReference>
<evidence type="ECO:0000256" key="9">
    <source>
        <dbReference type="ARBA" id="ARBA00023015"/>
    </source>
</evidence>
<feature type="binding site" evidence="13">
    <location>
        <position position="89"/>
    </location>
    <ligand>
        <name>Fe cation</name>
        <dbReference type="ChEBI" id="CHEBI:24875"/>
    </ligand>
</feature>
<proteinExistence type="inferred from homology"/>
<comment type="caution">
    <text evidence="15">The sequence shown here is derived from an EMBL/GenBank/DDBJ whole genome shotgun (WGS) entry which is preliminary data.</text>
</comment>
<gene>
    <name evidence="14" type="primary">fur</name>
    <name evidence="15" type="ORF">C0068_12775</name>
    <name evidence="16" type="ORF">D0911_06365</name>
    <name evidence="17" type="ORF">D0911_06400</name>
</gene>
<evidence type="ECO:0000256" key="10">
    <source>
        <dbReference type="ARBA" id="ARBA00023125"/>
    </source>
</evidence>
<comment type="similarity">
    <text evidence="2 14">Belongs to the Fur family.</text>
</comment>
<evidence type="ECO:0000313" key="16">
    <source>
        <dbReference type="EMBL" id="RNL65978.1"/>
    </source>
</evidence>
<keyword evidence="8 12" id="KW-0862">Zinc</keyword>
<reference evidence="15" key="1">
    <citation type="submission" date="2018-01" db="EMBL/GenBank/DDBJ databases">
        <authorList>
            <person name="Yu X.-D."/>
        </authorList>
    </citation>
    <scope>NUCLEOTIDE SEQUENCE</scope>
    <source>
        <strain evidence="15">ZX-21</strain>
    </source>
</reference>
<evidence type="ECO:0000313" key="17">
    <source>
        <dbReference type="EMBL" id="RNL66053.1"/>
    </source>
</evidence>
<dbReference type="OrthoDB" id="8659436at2"/>
<accession>A0A2S4HE54</accession>
<comment type="cofactor">
    <cofactor evidence="13">
        <name>Mn(2+)</name>
        <dbReference type="ChEBI" id="CHEBI:29035"/>
    </cofactor>
    <cofactor evidence="13">
        <name>Fe(2+)</name>
        <dbReference type="ChEBI" id="CHEBI:29033"/>
    </cofactor>
    <text evidence="13">Binds 1 Mn(2+) or Fe(2+) ion per subunit.</text>
</comment>
<evidence type="ECO:0000313" key="18">
    <source>
        <dbReference type="Proteomes" id="UP000237222"/>
    </source>
</evidence>
<evidence type="ECO:0000256" key="6">
    <source>
        <dbReference type="ARBA" id="ARBA00022491"/>
    </source>
</evidence>
<keyword evidence="7 12" id="KW-0479">Metal-binding</keyword>
<feature type="binding site" evidence="12">
    <location>
        <position position="95"/>
    </location>
    <ligand>
        <name>Zn(2+)</name>
        <dbReference type="ChEBI" id="CHEBI:29105"/>
    </ligand>
</feature>
<evidence type="ECO:0000256" key="4">
    <source>
        <dbReference type="ARBA" id="ARBA00020910"/>
    </source>
</evidence>
<dbReference type="GO" id="GO:0005829">
    <property type="term" value="C:cytosol"/>
    <property type="evidence" value="ECO:0007669"/>
    <property type="project" value="TreeGrafter"/>
</dbReference>
<dbReference type="RefSeq" id="WP_103684865.1">
    <property type="nucleotide sequence ID" value="NZ_PQGG01000030.1"/>
</dbReference>
<evidence type="ECO:0000256" key="2">
    <source>
        <dbReference type="ARBA" id="ARBA00007957"/>
    </source>
</evidence>
<keyword evidence="5 14" id="KW-0963">Cytoplasm</keyword>
<reference evidence="16 19" key="2">
    <citation type="submission" date="2018-10" db="EMBL/GenBank/DDBJ databases">
        <title>Draft genome sequence of Zhongshania sp. DSW25-10.</title>
        <authorList>
            <person name="Oh J."/>
        </authorList>
    </citation>
    <scope>NUCLEOTIDE SEQUENCE [LARGE SCALE GENOMIC DNA]</scope>
    <source>
        <strain evidence="16 19">DSW25-10</strain>
    </source>
</reference>
<evidence type="ECO:0000256" key="11">
    <source>
        <dbReference type="ARBA" id="ARBA00023163"/>
    </source>
</evidence>
<dbReference type="EMBL" id="RHGB01000005">
    <property type="protein sequence ID" value="RNL65978.1"/>
    <property type="molecule type" value="Genomic_DNA"/>
</dbReference>
<dbReference type="PANTHER" id="PTHR33202:SF2">
    <property type="entry name" value="FERRIC UPTAKE REGULATION PROTEIN"/>
    <property type="match status" value="1"/>
</dbReference>
<evidence type="ECO:0000256" key="7">
    <source>
        <dbReference type="ARBA" id="ARBA00022723"/>
    </source>
</evidence>
<dbReference type="Gene3D" id="1.10.10.10">
    <property type="entry name" value="Winged helix-like DNA-binding domain superfamily/Winged helix DNA-binding domain"/>
    <property type="match status" value="1"/>
</dbReference>
<evidence type="ECO:0000313" key="15">
    <source>
        <dbReference type="EMBL" id="POP52250.1"/>
    </source>
</evidence>
<keyword evidence="11 14" id="KW-0804">Transcription</keyword>
<dbReference type="GO" id="GO:0000976">
    <property type="term" value="F:transcription cis-regulatory region binding"/>
    <property type="evidence" value="ECO:0007669"/>
    <property type="project" value="TreeGrafter"/>
</dbReference>
<dbReference type="CDD" id="cd07153">
    <property type="entry name" value="Fur_like"/>
    <property type="match status" value="1"/>
</dbReference>
<keyword evidence="13 14" id="KW-0408">Iron</keyword>
<dbReference type="SUPFAM" id="SSF46785">
    <property type="entry name" value="Winged helix' DNA-binding domain"/>
    <property type="match status" value="1"/>
</dbReference>
<comment type="cofactor">
    <cofactor evidence="12">
        <name>Zn(2+)</name>
        <dbReference type="ChEBI" id="CHEBI:29105"/>
    </cofactor>
    <text evidence="12">Binds 1 zinc ion per subunit.</text>
</comment>
<evidence type="ECO:0000313" key="19">
    <source>
        <dbReference type="Proteomes" id="UP000274695"/>
    </source>
</evidence>
<dbReference type="InterPro" id="IPR036388">
    <property type="entry name" value="WH-like_DNA-bd_sf"/>
</dbReference>
<dbReference type="InterPro" id="IPR043135">
    <property type="entry name" value="Fur_C"/>
</dbReference>
<dbReference type="EMBL" id="PQGG01000030">
    <property type="protein sequence ID" value="POP52250.1"/>
    <property type="molecule type" value="Genomic_DNA"/>
</dbReference>
<evidence type="ECO:0000256" key="8">
    <source>
        <dbReference type="ARBA" id="ARBA00022833"/>
    </source>
</evidence>
<evidence type="ECO:0000256" key="13">
    <source>
        <dbReference type="PIRSR" id="PIRSR602481-2"/>
    </source>
</evidence>
<evidence type="ECO:0000256" key="3">
    <source>
        <dbReference type="ARBA" id="ARBA00011738"/>
    </source>
</evidence>
<dbReference type="InterPro" id="IPR036390">
    <property type="entry name" value="WH_DNA-bd_sf"/>
</dbReference>
<dbReference type="Proteomes" id="UP000274695">
    <property type="component" value="Unassembled WGS sequence"/>
</dbReference>
<dbReference type="InterPro" id="IPR002481">
    <property type="entry name" value="FUR"/>
</dbReference>
<evidence type="ECO:0000256" key="14">
    <source>
        <dbReference type="RuleBase" id="RU364037"/>
    </source>
</evidence>
<dbReference type="Proteomes" id="UP000237222">
    <property type="component" value="Unassembled WGS sequence"/>
</dbReference>
<organism evidence="15 18">
    <name type="scientific">Zhongshania marina</name>
    <dbReference type="NCBI Taxonomy" id="2304603"/>
    <lineage>
        <taxon>Bacteria</taxon>
        <taxon>Pseudomonadati</taxon>
        <taxon>Pseudomonadota</taxon>
        <taxon>Gammaproteobacteria</taxon>
        <taxon>Cellvibrionales</taxon>
        <taxon>Spongiibacteraceae</taxon>
        <taxon>Zhongshania</taxon>
    </lineage>
</organism>
<dbReference type="Pfam" id="PF01475">
    <property type="entry name" value="FUR"/>
    <property type="match status" value="1"/>
</dbReference>
<keyword evidence="9 14" id="KW-0805">Transcription regulation</keyword>
<keyword evidence="19" id="KW-1185">Reference proteome</keyword>
<dbReference type="NCBIfam" id="NF006999">
    <property type="entry name" value="PRK09462.1"/>
    <property type="match status" value="1"/>
</dbReference>
<evidence type="ECO:0000256" key="5">
    <source>
        <dbReference type="ARBA" id="ARBA00022490"/>
    </source>
</evidence>
<dbReference type="GO" id="GO:0003700">
    <property type="term" value="F:DNA-binding transcription factor activity"/>
    <property type="evidence" value="ECO:0007669"/>
    <property type="project" value="UniProtKB-UniRule"/>
</dbReference>
<dbReference type="Gene3D" id="3.30.1490.190">
    <property type="match status" value="1"/>
</dbReference>
<comment type="subcellular location">
    <subcellularLocation>
        <location evidence="1 14">Cytoplasm</location>
    </subcellularLocation>
</comment>
<feature type="binding site" evidence="13">
    <location>
        <position position="91"/>
    </location>
    <ligand>
        <name>Fe cation</name>
        <dbReference type="ChEBI" id="CHEBI:24875"/>
    </ligand>
</feature>
<name>A0A2S4HE54_9GAMM</name>
<dbReference type="EMBL" id="RHGB01000005">
    <property type="protein sequence ID" value="RNL66053.1"/>
    <property type="molecule type" value="Genomic_DNA"/>
</dbReference>
<sequence>MTSENLELRKVGLKITLPRVKIFKLLETMSLQNEHVSAEDVYHHLLKRGESIGLPTVYRVLAQFESAGLVVRRHLFKGRSVFELASDDHHDHIVCLDSSEIIEFRDHIIERRQQEIAQQHNVELVDHTLVLYVRKSN</sequence>
<evidence type="ECO:0000256" key="1">
    <source>
        <dbReference type="ARBA" id="ARBA00004496"/>
    </source>
</evidence>